<sequence>MKAIITGATSGLGRNLLEFLVAKNWQIIAFGRNETIGRELGVEFYAFDLSDKALTKKYFQKVDVVFHCAALSSPWGEYDNFYQANVVATENVLEAMSDYGINKIVHISTPSIYFNFQDQFNIQEEFISPHFVNHYAATKYMAEQRVLNSSIHSVVIRPRAIFGEYDNVLLPRLEKIARKGFMPLIKNKQTVVDVTYVGNVVYALYLAAINDVPTKSVFNITNDQPMEISQIFSMVIKTLKLNAKFKYVHYPLLYSVATLLEGIAKLGLITEPFLTRYSIGVISKSQTLDISKAKKILGYQPIYSIEEGLERYAKHRNL</sequence>
<organism evidence="2 3">
    <name type="scientific">Gallibacterium genomosp. 3</name>
    <dbReference type="NCBI Taxonomy" id="505345"/>
    <lineage>
        <taxon>Bacteria</taxon>
        <taxon>Pseudomonadati</taxon>
        <taxon>Pseudomonadota</taxon>
        <taxon>Gammaproteobacteria</taxon>
        <taxon>Pasteurellales</taxon>
        <taxon>Pasteurellaceae</taxon>
        <taxon>Gallibacterium</taxon>
    </lineage>
</organism>
<dbReference type="SUPFAM" id="SSF51735">
    <property type="entry name" value="NAD(P)-binding Rossmann-fold domains"/>
    <property type="match status" value="1"/>
</dbReference>
<dbReference type="Pfam" id="PF01370">
    <property type="entry name" value="Epimerase"/>
    <property type="match status" value="1"/>
</dbReference>
<dbReference type="PANTHER" id="PTHR43245:SF51">
    <property type="entry name" value="SHORT CHAIN DEHYDROGENASE_REDUCTASE FAMILY 42E, MEMBER 2"/>
    <property type="match status" value="1"/>
</dbReference>
<reference evidence="2 3" key="1">
    <citation type="submission" date="2014-11" db="EMBL/GenBank/DDBJ databases">
        <title>Pan-genome of Gallibacterium spp.</title>
        <authorList>
            <person name="Kudirkiene E."/>
            <person name="Bojesen A.M."/>
        </authorList>
    </citation>
    <scope>NUCLEOTIDE SEQUENCE [LARGE SCALE GENOMIC DNA]</scope>
    <source>
        <strain evidence="2 3">F151</strain>
    </source>
</reference>
<evidence type="ECO:0000313" key="2">
    <source>
        <dbReference type="EMBL" id="OBW92550.1"/>
    </source>
</evidence>
<dbReference type="AlphaFoldDB" id="A0A1A7NSG6"/>
<name>A0A1A7NSG6_9PAST</name>
<dbReference type="EMBL" id="JTJM01000018">
    <property type="protein sequence ID" value="OBW92550.1"/>
    <property type="molecule type" value="Genomic_DNA"/>
</dbReference>
<protein>
    <submittedName>
        <fullName evidence="2">Epimerase</fullName>
    </submittedName>
</protein>
<evidence type="ECO:0000259" key="1">
    <source>
        <dbReference type="Pfam" id="PF01370"/>
    </source>
</evidence>
<comment type="caution">
    <text evidence="2">The sequence shown here is derived from an EMBL/GenBank/DDBJ whole genome shotgun (WGS) entry which is preliminary data.</text>
</comment>
<accession>A0A1A7NSG6</accession>
<dbReference type="PANTHER" id="PTHR43245">
    <property type="entry name" value="BIFUNCTIONAL POLYMYXIN RESISTANCE PROTEIN ARNA"/>
    <property type="match status" value="1"/>
</dbReference>
<gene>
    <name evidence="2" type="ORF">QV01_04720</name>
</gene>
<dbReference type="Proteomes" id="UP000243558">
    <property type="component" value="Unassembled WGS sequence"/>
</dbReference>
<dbReference type="InterPro" id="IPR001509">
    <property type="entry name" value="Epimerase_deHydtase"/>
</dbReference>
<dbReference type="Gene3D" id="3.40.50.720">
    <property type="entry name" value="NAD(P)-binding Rossmann-like Domain"/>
    <property type="match status" value="1"/>
</dbReference>
<dbReference type="PATRIC" id="fig|505345.7.peg.935"/>
<feature type="domain" description="NAD-dependent epimerase/dehydratase" evidence="1">
    <location>
        <begin position="4"/>
        <end position="220"/>
    </location>
</feature>
<dbReference type="InterPro" id="IPR050177">
    <property type="entry name" value="Lipid_A_modif_metabolic_enz"/>
</dbReference>
<dbReference type="InterPro" id="IPR036291">
    <property type="entry name" value="NAD(P)-bd_dom_sf"/>
</dbReference>
<proteinExistence type="predicted"/>
<keyword evidence="3" id="KW-1185">Reference proteome</keyword>
<evidence type="ECO:0000313" key="3">
    <source>
        <dbReference type="Proteomes" id="UP000243558"/>
    </source>
</evidence>